<evidence type="ECO:0000313" key="1">
    <source>
        <dbReference type="EMBL" id="MBW0553710.1"/>
    </source>
</evidence>
<comment type="caution">
    <text evidence="1">The sequence shown here is derived from an EMBL/GenBank/DDBJ whole genome shotgun (WGS) entry which is preliminary data.</text>
</comment>
<dbReference type="AlphaFoldDB" id="A0A9Q3J093"/>
<reference evidence="1" key="1">
    <citation type="submission" date="2021-03" db="EMBL/GenBank/DDBJ databases">
        <title>Draft genome sequence of rust myrtle Austropuccinia psidii MF-1, a brazilian biotype.</title>
        <authorList>
            <person name="Quecine M.C."/>
            <person name="Pachon D.M.R."/>
            <person name="Bonatelli M.L."/>
            <person name="Correr F.H."/>
            <person name="Franceschini L.M."/>
            <person name="Leite T.F."/>
            <person name="Margarido G.R.A."/>
            <person name="Almeida C.A."/>
            <person name="Ferrarezi J.A."/>
            <person name="Labate C.A."/>
        </authorList>
    </citation>
    <scope>NUCLEOTIDE SEQUENCE</scope>
    <source>
        <strain evidence="1">MF-1</strain>
    </source>
</reference>
<keyword evidence="2" id="KW-1185">Reference proteome</keyword>
<proteinExistence type="predicted"/>
<sequence length="114" mass="13336">MKQRFIPTNDFIYQPFKNLLARFLQRAGIMEIRHQHQQSQTPKGSPKCDVWDGLVWRRFNGTRNINDPPPSCPFLVHWPSSFMWTGLMHMESQPSWPALDLSSLFVLISPQVKV</sequence>
<organism evidence="1 2">
    <name type="scientific">Austropuccinia psidii MF-1</name>
    <dbReference type="NCBI Taxonomy" id="1389203"/>
    <lineage>
        <taxon>Eukaryota</taxon>
        <taxon>Fungi</taxon>
        <taxon>Dikarya</taxon>
        <taxon>Basidiomycota</taxon>
        <taxon>Pucciniomycotina</taxon>
        <taxon>Pucciniomycetes</taxon>
        <taxon>Pucciniales</taxon>
        <taxon>Sphaerophragmiaceae</taxon>
        <taxon>Austropuccinia</taxon>
    </lineage>
</organism>
<dbReference type="Proteomes" id="UP000765509">
    <property type="component" value="Unassembled WGS sequence"/>
</dbReference>
<evidence type="ECO:0000313" key="2">
    <source>
        <dbReference type="Proteomes" id="UP000765509"/>
    </source>
</evidence>
<name>A0A9Q3J093_9BASI</name>
<protein>
    <submittedName>
        <fullName evidence="1">Uncharacterized protein</fullName>
    </submittedName>
</protein>
<dbReference type="EMBL" id="AVOT02060173">
    <property type="protein sequence ID" value="MBW0553710.1"/>
    <property type="molecule type" value="Genomic_DNA"/>
</dbReference>
<dbReference type="OrthoDB" id="3253623at2759"/>
<accession>A0A9Q3J093</accession>
<gene>
    <name evidence="1" type="ORF">O181_093425</name>
</gene>